<gene>
    <name evidence="1" type="ORF">SDC9_62060</name>
</gene>
<name>A0A644XHY4_9ZZZZ</name>
<organism evidence="1">
    <name type="scientific">bioreactor metagenome</name>
    <dbReference type="NCBI Taxonomy" id="1076179"/>
    <lineage>
        <taxon>unclassified sequences</taxon>
        <taxon>metagenomes</taxon>
        <taxon>ecological metagenomes</taxon>
    </lineage>
</organism>
<dbReference type="PANTHER" id="PTHR35984:SF1">
    <property type="entry name" value="PERIPLASMIC SERINE PROTEASE"/>
    <property type="match status" value="1"/>
</dbReference>
<sequence>MPNWSEILDEVKRNGNPNALDSVRRKYLSRVSEITGRNTIAYYSGFLQKSGVEQVSINDTDKNGLMATIHGMEREKGLDLILHTPGGDIAATESIVDYLKQMFGQNIRAIVPQLAMSAGTMLACSCRSIVMGKESSLGPIDPQFRGVSAYGIVEEFGRAKSEISQSQNNIPIWQPILRQYRPTFIGECEKAIDWSKDMVTQWLASNMLCKEACPCSSAKEIVDYLSSHQDRKTHSRHIGVDECERIGLKIQRLEDAYKESDFQDAVLSVHHAYMLTFSSSPAVKIVENQSGVAMISNVQFGVTQKVPSGLITETKNPNKGALTVAR</sequence>
<dbReference type="Pfam" id="PF01972">
    <property type="entry name" value="SDH_protease"/>
    <property type="match status" value="1"/>
</dbReference>
<accession>A0A644XHY4</accession>
<dbReference type="AlphaFoldDB" id="A0A644XHY4"/>
<dbReference type="Gene3D" id="3.90.226.10">
    <property type="entry name" value="2-enoyl-CoA Hydratase, Chain A, domain 1"/>
    <property type="match status" value="1"/>
</dbReference>
<dbReference type="PANTHER" id="PTHR35984">
    <property type="entry name" value="PERIPLASMIC SERINE PROTEASE"/>
    <property type="match status" value="1"/>
</dbReference>
<proteinExistence type="predicted"/>
<dbReference type="EMBL" id="VSSQ01002484">
    <property type="protein sequence ID" value="MPM15689.1"/>
    <property type="molecule type" value="Genomic_DNA"/>
</dbReference>
<dbReference type="GO" id="GO:0016020">
    <property type="term" value="C:membrane"/>
    <property type="evidence" value="ECO:0007669"/>
    <property type="project" value="InterPro"/>
</dbReference>
<dbReference type="InterPro" id="IPR002825">
    <property type="entry name" value="Pept_S49_ser-pept_pro"/>
</dbReference>
<evidence type="ECO:0008006" key="2">
    <source>
        <dbReference type="Google" id="ProtNLM"/>
    </source>
</evidence>
<dbReference type="SUPFAM" id="SSF52096">
    <property type="entry name" value="ClpP/crotonase"/>
    <property type="match status" value="1"/>
</dbReference>
<dbReference type="InterPro" id="IPR029045">
    <property type="entry name" value="ClpP/crotonase-like_dom_sf"/>
</dbReference>
<protein>
    <recommendedName>
        <fullName evidence="2">Serine dehydrogenase proteinase</fullName>
    </recommendedName>
</protein>
<comment type="caution">
    <text evidence="1">The sequence shown here is derived from an EMBL/GenBank/DDBJ whole genome shotgun (WGS) entry which is preliminary data.</text>
</comment>
<reference evidence="1" key="1">
    <citation type="submission" date="2019-08" db="EMBL/GenBank/DDBJ databases">
        <authorList>
            <person name="Kucharzyk K."/>
            <person name="Murdoch R.W."/>
            <person name="Higgins S."/>
            <person name="Loffler F."/>
        </authorList>
    </citation>
    <scope>NUCLEOTIDE SEQUENCE</scope>
</reference>
<evidence type="ECO:0000313" key="1">
    <source>
        <dbReference type="EMBL" id="MPM15689.1"/>
    </source>
</evidence>